<gene>
    <name evidence="1" type="ORF">ACE05E_12755</name>
</gene>
<name>A0ABV4W842_9GAMM</name>
<evidence type="ECO:0000313" key="2">
    <source>
        <dbReference type="Proteomes" id="UP001576762"/>
    </source>
</evidence>
<reference evidence="1 2" key="1">
    <citation type="submission" date="2024-09" db="EMBL/GenBank/DDBJ databases">
        <title>Draft genome sequences of 6 high pH adapted Marinobacter shengliensis sp. isolated from Mariana forearc serpentinite mud volcanoes.</title>
        <authorList>
            <person name="Elkassas S."/>
            <person name="Serres M."/>
            <person name="Michael N."/>
            <person name="Amina P."/>
            <person name="Teodora Z."/>
            <person name="Julie H."/>
        </authorList>
    </citation>
    <scope>NUCLEOTIDE SEQUENCE [LARGE SCALE GENOMIC DNA]</scope>
    <source>
        <strain evidence="1 2">EB4</strain>
    </source>
</reference>
<keyword evidence="2" id="KW-1185">Reference proteome</keyword>
<sequence length="87" mass="9924">MAAVDQRITVRHFQQLMRLLMMQKGSLVVIVMAGLFTLAGCKDRVIWDDNGKVESATKDREVWDSNGKMNTGDRKIWVDQDGKEVIK</sequence>
<evidence type="ECO:0000313" key="1">
    <source>
        <dbReference type="EMBL" id="MFB2716350.1"/>
    </source>
</evidence>
<dbReference type="RefSeq" id="WP_319636489.1">
    <property type="nucleotide sequence ID" value="NZ_JBHFLD010000016.1"/>
</dbReference>
<dbReference type="Proteomes" id="UP001576762">
    <property type="component" value="Unassembled WGS sequence"/>
</dbReference>
<protein>
    <recommendedName>
        <fullName evidence="3">YgdI/YgdR family lipoprotein</fullName>
    </recommendedName>
</protein>
<accession>A0ABV4W842</accession>
<evidence type="ECO:0008006" key="3">
    <source>
        <dbReference type="Google" id="ProtNLM"/>
    </source>
</evidence>
<comment type="caution">
    <text evidence="1">The sequence shown here is derived from an EMBL/GenBank/DDBJ whole genome shotgun (WGS) entry which is preliminary data.</text>
</comment>
<dbReference type="EMBL" id="JBHFLD010000016">
    <property type="protein sequence ID" value="MFB2716350.1"/>
    <property type="molecule type" value="Genomic_DNA"/>
</dbReference>
<proteinExistence type="predicted"/>
<organism evidence="1 2">
    <name type="scientific">Marinobacter shengliensis</name>
    <dbReference type="NCBI Taxonomy" id="1389223"/>
    <lineage>
        <taxon>Bacteria</taxon>
        <taxon>Pseudomonadati</taxon>
        <taxon>Pseudomonadota</taxon>
        <taxon>Gammaproteobacteria</taxon>
        <taxon>Pseudomonadales</taxon>
        <taxon>Marinobacteraceae</taxon>
        <taxon>Marinobacter</taxon>
    </lineage>
</organism>